<keyword evidence="10" id="KW-1185">Reference proteome</keyword>
<evidence type="ECO:0000256" key="3">
    <source>
        <dbReference type="ARBA" id="ARBA00022448"/>
    </source>
</evidence>
<comment type="similarity">
    <text evidence="2">Belongs to the complex I NDUFA5 subunit family.</text>
</comment>
<proteinExistence type="inferred from homology"/>
<evidence type="ECO:0000256" key="8">
    <source>
        <dbReference type="ARBA" id="ARBA00023136"/>
    </source>
</evidence>
<dbReference type="GO" id="GO:0005743">
    <property type="term" value="C:mitochondrial inner membrane"/>
    <property type="evidence" value="ECO:0007669"/>
    <property type="project" value="UniProtKB-SubCell"/>
</dbReference>
<dbReference type="InterPro" id="IPR006806">
    <property type="entry name" value="NDUFA5"/>
</dbReference>
<dbReference type="GO" id="GO:0022904">
    <property type="term" value="P:respiratory electron transport chain"/>
    <property type="evidence" value="ECO:0007669"/>
    <property type="project" value="InterPro"/>
</dbReference>
<sequence>MRPALRLLASVPKAQFLEPGAPTGLTGLFTHASPRSTLLYVYNNTLEKLKFFPEHSVYRQSTEALTKHRLSVIESVKPAGLEEWQSRIQKIVDEHPEAFRKIPISTPSGEKAFNIVWKPQALEGMATAEWDDEYVPKKPFMEGPGHEEQKKDMDKHMAKDLRAENAKIPRIEPEPALSLEQITDIENQISSGLIEEIIQVAQGENELVETLAKSKVWEDLEEKPTEGQWAYFERDTHTPKTQAN</sequence>
<dbReference type="PANTHER" id="PTHR12653:SF0">
    <property type="entry name" value="NADH DEHYDROGENASE [UBIQUINONE] 1 ALPHA SUBCOMPLEX SUBUNIT 5"/>
    <property type="match status" value="1"/>
</dbReference>
<keyword evidence="7" id="KW-0496">Mitochondrion</keyword>
<organism evidence="9 10">
    <name type="scientific">Cladosporium halotolerans</name>
    <dbReference type="NCBI Taxonomy" id="1052096"/>
    <lineage>
        <taxon>Eukaryota</taxon>
        <taxon>Fungi</taxon>
        <taxon>Dikarya</taxon>
        <taxon>Ascomycota</taxon>
        <taxon>Pezizomycotina</taxon>
        <taxon>Dothideomycetes</taxon>
        <taxon>Dothideomycetidae</taxon>
        <taxon>Cladosporiales</taxon>
        <taxon>Cladosporiaceae</taxon>
        <taxon>Cladosporium</taxon>
    </lineage>
</organism>
<dbReference type="Proteomes" id="UP000803884">
    <property type="component" value="Unassembled WGS sequence"/>
</dbReference>
<dbReference type="GeneID" id="96002331"/>
<keyword evidence="3" id="KW-0813">Transport</keyword>
<gene>
    <name evidence="9" type="ORF">WHR41_00887</name>
</gene>
<dbReference type="AlphaFoldDB" id="A0AB34L0I2"/>
<keyword evidence="8" id="KW-0472">Membrane</keyword>
<accession>A0AB34L0I2</accession>
<keyword evidence="6" id="KW-0249">Electron transport</keyword>
<evidence type="ECO:0000256" key="7">
    <source>
        <dbReference type="ARBA" id="ARBA00023128"/>
    </source>
</evidence>
<evidence type="ECO:0000256" key="4">
    <source>
        <dbReference type="ARBA" id="ARBA00022660"/>
    </source>
</evidence>
<dbReference type="RefSeq" id="XP_069233817.1">
    <property type="nucleotide sequence ID" value="XM_069369493.1"/>
</dbReference>
<reference evidence="9 10" key="1">
    <citation type="journal article" date="2020" name="Microbiol. Resour. Announc.">
        <title>Draft Genome Sequence of a Cladosporium Species Isolated from the Mesophotic Ascidian Didemnum maculosum.</title>
        <authorList>
            <person name="Gioti A."/>
            <person name="Siaperas R."/>
            <person name="Nikolaivits E."/>
            <person name="Le Goff G."/>
            <person name="Ouazzani J."/>
            <person name="Kotoulas G."/>
            <person name="Topakas E."/>
        </authorList>
    </citation>
    <scope>NUCLEOTIDE SEQUENCE [LARGE SCALE GENOMIC DNA]</scope>
    <source>
        <strain evidence="9 10">TM138-S3</strain>
    </source>
</reference>
<comment type="caution">
    <text evidence="9">The sequence shown here is derived from an EMBL/GenBank/DDBJ whole genome shotgun (WGS) entry which is preliminary data.</text>
</comment>
<keyword evidence="5" id="KW-0999">Mitochondrion inner membrane</keyword>
<evidence type="ECO:0000313" key="10">
    <source>
        <dbReference type="Proteomes" id="UP000803884"/>
    </source>
</evidence>
<evidence type="ECO:0000313" key="9">
    <source>
        <dbReference type="EMBL" id="KAL1590712.1"/>
    </source>
</evidence>
<evidence type="ECO:0000256" key="5">
    <source>
        <dbReference type="ARBA" id="ARBA00022792"/>
    </source>
</evidence>
<evidence type="ECO:0000256" key="2">
    <source>
        <dbReference type="ARBA" id="ARBA00010261"/>
    </source>
</evidence>
<keyword evidence="4" id="KW-0679">Respiratory chain</keyword>
<dbReference type="Pfam" id="PF04716">
    <property type="entry name" value="ETC_C1_NDUFA5"/>
    <property type="match status" value="1"/>
</dbReference>
<dbReference type="EMBL" id="JAAQHG020000002">
    <property type="protein sequence ID" value="KAL1590712.1"/>
    <property type="molecule type" value="Genomic_DNA"/>
</dbReference>
<evidence type="ECO:0000256" key="1">
    <source>
        <dbReference type="ARBA" id="ARBA00004443"/>
    </source>
</evidence>
<comment type="subcellular location">
    <subcellularLocation>
        <location evidence="1">Mitochondrion inner membrane</location>
        <topology evidence="1">Peripheral membrane protein</topology>
        <orientation evidence="1">Matrix side</orientation>
    </subcellularLocation>
</comment>
<protein>
    <submittedName>
        <fullName evidence="9">Uncharacterized protein</fullName>
    </submittedName>
</protein>
<name>A0AB34L0I2_9PEZI</name>
<dbReference type="PANTHER" id="PTHR12653">
    <property type="entry name" value="NADH-UBIQUINONE OXIDOREDUCTASE 13 KD-B SUBUNIT"/>
    <property type="match status" value="1"/>
</dbReference>
<evidence type="ECO:0000256" key="6">
    <source>
        <dbReference type="ARBA" id="ARBA00022982"/>
    </source>
</evidence>